<dbReference type="EMBL" id="UZAL01051937">
    <property type="protein sequence ID" value="VDP87484.1"/>
    <property type="molecule type" value="Genomic_DNA"/>
</dbReference>
<organism evidence="1 2">
    <name type="scientific">Schistosoma mattheei</name>
    <dbReference type="NCBI Taxonomy" id="31246"/>
    <lineage>
        <taxon>Eukaryota</taxon>
        <taxon>Metazoa</taxon>
        <taxon>Spiralia</taxon>
        <taxon>Lophotrochozoa</taxon>
        <taxon>Platyhelminthes</taxon>
        <taxon>Trematoda</taxon>
        <taxon>Digenea</taxon>
        <taxon>Strigeidida</taxon>
        <taxon>Schistosomatoidea</taxon>
        <taxon>Schistosomatidae</taxon>
        <taxon>Schistosoma</taxon>
    </lineage>
</organism>
<evidence type="ECO:0000313" key="2">
    <source>
        <dbReference type="Proteomes" id="UP000269396"/>
    </source>
</evidence>
<accession>A0A183Q7C2</accession>
<evidence type="ECO:0000313" key="1">
    <source>
        <dbReference type="EMBL" id="VDP87484.1"/>
    </source>
</evidence>
<protein>
    <submittedName>
        <fullName evidence="1">Uncharacterized protein</fullName>
    </submittedName>
</protein>
<proteinExistence type="predicted"/>
<reference evidence="1 2" key="1">
    <citation type="submission" date="2018-11" db="EMBL/GenBank/DDBJ databases">
        <authorList>
            <consortium name="Pathogen Informatics"/>
        </authorList>
    </citation>
    <scope>NUCLEOTIDE SEQUENCE [LARGE SCALE GENOMIC DNA]</scope>
    <source>
        <strain>Denwood</strain>
        <strain evidence="2">Zambia</strain>
    </source>
</reference>
<keyword evidence="2" id="KW-1185">Reference proteome</keyword>
<dbReference type="Proteomes" id="UP000269396">
    <property type="component" value="Unassembled WGS sequence"/>
</dbReference>
<dbReference type="AlphaFoldDB" id="A0A183Q7C2"/>
<gene>
    <name evidence="1" type="ORF">SMTD_LOCUS22508</name>
</gene>
<sequence>MNTSKGHSGIKKEAIIIPLDINSNANVWVLCRVTPVAPRGEA</sequence>
<name>A0A183Q7C2_9TREM</name>